<dbReference type="STRING" id="37360.A0A0G4IK26"/>
<keyword evidence="10" id="KW-0227">DNA damage</keyword>
<feature type="region of interest" description="Disordered" evidence="15">
    <location>
        <begin position="1"/>
        <end position="49"/>
    </location>
</feature>
<keyword evidence="9" id="KW-0677">Repeat</keyword>
<evidence type="ECO:0000313" key="19">
    <source>
        <dbReference type="Proteomes" id="UP000039324"/>
    </source>
</evidence>
<comment type="catalytic activity">
    <reaction evidence="1">
        <text>S-ubiquitinyl-[E2 ubiquitin-conjugating enzyme]-L-cysteine + [acceptor protein]-L-lysine = [E2 ubiquitin-conjugating enzyme]-L-cysteine + N(6)-ubiquitinyl-[acceptor protein]-L-lysine.</text>
        <dbReference type="EC" id="2.3.2.27"/>
    </reaction>
</comment>
<dbReference type="EC" id="2.3.2.27" evidence="5"/>
<feature type="compositionally biased region" description="Basic residues" evidence="15">
    <location>
        <begin position="30"/>
        <end position="41"/>
    </location>
</feature>
<evidence type="ECO:0000256" key="13">
    <source>
        <dbReference type="ARBA" id="ARBA00023242"/>
    </source>
</evidence>
<name>A0A0G4IK26_PLABS</name>
<comment type="subcellular location">
    <subcellularLocation>
        <location evidence="3">Cytoplasm</location>
    </subcellularLocation>
    <subcellularLocation>
        <location evidence="2">Nucleus</location>
        <location evidence="2">PML body</location>
    </subcellularLocation>
</comment>
<keyword evidence="18" id="KW-0496">Mitochondrion</keyword>
<keyword evidence="8" id="KW-0808">Transferase</keyword>
<dbReference type="InterPro" id="IPR013083">
    <property type="entry name" value="Znf_RING/FYVE/PHD"/>
</dbReference>
<dbReference type="InterPro" id="IPR001680">
    <property type="entry name" value="WD40_rpt"/>
</dbReference>
<dbReference type="GO" id="GO:0036297">
    <property type="term" value="P:interstrand cross-link repair"/>
    <property type="evidence" value="ECO:0007669"/>
    <property type="project" value="InterPro"/>
</dbReference>
<dbReference type="SUPFAM" id="SSF50978">
    <property type="entry name" value="WD40 repeat-like"/>
    <property type="match status" value="1"/>
</dbReference>
<keyword evidence="11" id="KW-0833">Ubl conjugation pathway</keyword>
<evidence type="ECO:0000256" key="5">
    <source>
        <dbReference type="ARBA" id="ARBA00012483"/>
    </source>
</evidence>
<dbReference type="PANTHER" id="PTHR16047">
    <property type="entry name" value="RFWD3 PROTEIN"/>
    <property type="match status" value="1"/>
</dbReference>
<dbReference type="Pfam" id="PF23419">
    <property type="entry name" value="WD40_RFWD3"/>
    <property type="match status" value="1"/>
</dbReference>
<dbReference type="InterPro" id="IPR001841">
    <property type="entry name" value="Znf_RING"/>
</dbReference>
<keyword evidence="6" id="KW-0963">Cytoplasm</keyword>
<evidence type="ECO:0000256" key="7">
    <source>
        <dbReference type="ARBA" id="ARBA00022574"/>
    </source>
</evidence>
<dbReference type="CDD" id="cd16450">
    <property type="entry name" value="mRING-C3HGC3_RFWD3"/>
    <property type="match status" value="1"/>
</dbReference>
<dbReference type="InterPro" id="IPR056527">
    <property type="entry name" value="WD40_RFWD3"/>
</dbReference>
<feature type="domain" description="RING-type" evidence="16">
    <location>
        <begin position="54"/>
        <end position="95"/>
    </location>
</feature>
<evidence type="ECO:0000256" key="11">
    <source>
        <dbReference type="ARBA" id="ARBA00022786"/>
    </source>
</evidence>
<keyword evidence="13" id="KW-0539">Nucleus</keyword>
<comment type="pathway">
    <text evidence="4">Protein modification; protein ubiquitination.</text>
</comment>
<evidence type="ECO:0000256" key="6">
    <source>
        <dbReference type="ARBA" id="ARBA00022490"/>
    </source>
</evidence>
<evidence type="ECO:0000313" key="20">
    <source>
        <dbReference type="Proteomes" id="UP000290189"/>
    </source>
</evidence>
<dbReference type="GO" id="GO:0016567">
    <property type="term" value="P:protein ubiquitination"/>
    <property type="evidence" value="ECO:0007669"/>
    <property type="project" value="InterPro"/>
</dbReference>
<reference evidence="18 20" key="2">
    <citation type="submission" date="2018-03" db="EMBL/GenBank/DDBJ databases">
        <authorList>
            <person name="Fogelqvist J."/>
        </authorList>
    </citation>
    <scope>NUCLEOTIDE SEQUENCE [LARGE SCALE GENOMIC DNA]</scope>
</reference>
<evidence type="ECO:0000256" key="2">
    <source>
        <dbReference type="ARBA" id="ARBA00004322"/>
    </source>
</evidence>
<dbReference type="GO" id="GO:0005737">
    <property type="term" value="C:cytoplasm"/>
    <property type="evidence" value="ECO:0007669"/>
    <property type="project" value="UniProtKB-SubCell"/>
</dbReference>
<evidence type="ECO:0000256" key="14">
    <source>
        <dbReference type="PROSITE-ProRule" id="PRU00175"/>
    </source>
</evidence>
<dbReference type="Gene3D" id="3.30.40.10">
    <property type="entry name" value="Zinc/RING finger domain, C3HC4 (zinc finger)"/>
    <property type="match status" value="1"/>
</dbReference>
<geneLocation type="mitochondrion" evidence="18"/>
<sequence length="478" mass="51750">MSKKSAPVVEFSSSEGDQNDDDFEEDRKVLQRKAKQGKKRGRQDGDGDDAQTCVCGAQWHSSGLHRICCLKCGHLFGKSCILKWVASNHNCPICKKRAVPADIRPLYTSKFAVQDNSDREAFNAAIAKETALRRQADADLQCVRARYDRLQARFRHLHAVLSRNATVFKVAEAVPACNARSLTFHDASRSVLFTTGGAFHRVSQLDSQHCRKIDAGHAGDIRNLQCCPDLGSLNVLSAGVDKRVRVSSLQSESSILGYEVNQAAWSCAWVSTFVIVAGTASGSMYVFDIRKSRDVLAQIQCRVPAGLQSLCVLPSGDAPDVSLLYAGPGHAGVVSVDAGWSNPNWHDFEFDARRCCSASYDAAADRISLSMRGDDEVAHIVVDRGSGDVVHCVADGYTTSAMLGRSSIFTDESLGSCLVVSGDETSRSPWVWSASTGLTIAKLPSHTSRVLDVAYSRSAAMLATLSDEQLLLFKPALG</sequence>
<keyword evidence="14" id="KW-0479">Metal-binding</keyword>
<dbReference type="InterPro" id="IPR015943">
    <property type="entry name" value="WD40/YVTN_repeat-like_dom_sf"/>
</dbReference>
<gene>
    <name evidence="17" type="ORF">PBRA_004188</name>
    <name evidence="18" type="ORF">PLBR_LOCUS7550</name>
</gene>
<dbReference type="OMA" id="GSNQHLF"/>
<dbReference type="SMART" id="SM00320">
    <property type="entry name" value="WD40"/>
    <property type="match status" value="3"/>
</dbReference>
<dbReference type="PANTHER" id="PTHR16047:SF7">
    <property type="entry name" value="E3 UBIQUITIN-PROTEIN LIGASE RFWD3"/>
    <property type="match status" value="1"/>
</dbReference>
<reference evidence="17 19" key="1">
    <citation type="submission" date="2015-02" db="EMBL/GenBank/DDBJ databases">
        <authorList>
            <person name="Chooi Y.-H."/>
        </authorList>
    </citation>
    <scope>NUCLEOTIDE SEQUENCE [LARGE SCALE GENOMIC DNA]</scope>
    <source>
        <strain evidence="17">E3</strain>
    </source>
</reference>
<proteinExistence type="predicted"/>
<keyword evidence="14" id="KW-0863">Zinc-finger</keyword>
<dbReference type="OrthoDB" id="5600418at2759"/>
<evidence type="ECO:0000256" key="1">
    <source>
        <dbReference type="ARBA" id="ARBA00000900"/>
    </source>
</evidence>
<evidence type="ECO:0000256" key="10">
    <source>
        <dbReference type="ARBA" id="ARBA00022763"/>
    </source>
</evidence>
<dbReference type="GO" id="GO:0005634">
    <property type="term" value="C:nucleus"/>
    <property type="evidence" value="ECO:0007669"/>
    <property type="project" value="InterPro"/>
</dbReference>
<keyword evidence="19" id="KW-1185">Reference proteome</keyword>
<protein>
    <recommendedName>
        <fullName evidence="5">RING-type E3 ubiquitin transferase</fullName>
        <ecNumber evidence="5">2.3.2.27</ecNumber>
    </recommendedName>
</protein>
<accession>A0A0G4IK26</accession>
<keyword evidence="7" id="KW-0853">WD repeat</keyword>
<evidence type="ECO:0000256" key="9">
    <source>
        <dbReference type="ARBA" id="ARBA00022737"/>
    </source>
</evidence>
<dbReference type="Proteomes" id="UP000039324">
    <property type="component" value="Unassembled WGS sequence"/>
</dbReference>
<evidence type="ECO:0000313" key="17">
    <source>
        <dbReference type="EMBL" id="CEO95462.1"/>
    </source>
</evidence>
<dbReference type="InterPro" id="IPR036322">
    <property type="entry name" value="WD40_repeat_dom_sf"/>
</dbReference>
<dbReference type="GO" id="GO:0008270">
    <property type="term" value="F:zinc ion binding"/>
    <property type="evidence" value="ECO:0007669"/>
    <property type="project" value="UniProtKB-KW"/>
</dbReference>
<evidence type="ECO:0000313" key="18">
    <source>
        <dbReference type="EMBL" id="SPR00335.1"/>
    </source>
</evidence>
<organism evidence="17 19">
    <name type="scientific">Plasmodiophora brassicae</name>
    <name type="common">Clubroot disease agent</name>
    <dbReference type="NCBI Taxonomy" id="37360"/>
    <lineage>
        <taxon>Eukaryota</taxon>
        <taxon>Sar</taxon>
        <taxon>Rhizaria</taxon>
        <taxon>Endomyxa</taxon>
        <taxon>Phytomyxea</taxon>
        <taxon>Plasmodiophorida</taxon>
        <taxon>Plasmodiophoridae</taxon>
        <taxon>Plasmodiophora</taxon>
    </lineage>
</organism>
<dbReference type="SUPFAM" id="SSF57850">
    <property type="entry name" value="RING/U-box"/>
    <property type="match status" value="1"/>
</dbReference>
<dbReference type="Proteomes" id="UP000290189">
    <property type="component" value="Unassembled WGS sequence"/>
</dbReference>
<dbReference type="PROSITE" id="PS50089">
    <property type="entry name" value="ZF_RING_2"/>
    <property type="match status" value="1"/>
</dbReference>
<evidence type="ECO:0000256" key="4">
    <source>
        <dbReference type="ARBA" id="ARBA00004906"/>
    </source>
</evidence>
<keyword evidence="14" id="KW-0862">Zinc</keyword>
<dbReference type="InterPro" id="IPR037381">
    <property type="entry name" value="RFWD3"/>
</dbReference>
<keyword evidence="12" id="KW-0234">DNA repair</keyword>
<evidence type="ECO:0000256" key="3">
    <source>
        <dbReference type="ARBA" id="ARBA00004496"/>
    </source>
</evidence>
<dbReference type="AlphaFoldDB" id="A0A0G4IK26"/>
<dbReference type="GO" id="GO:0061630">
    <property type="term" value="F:ubiquitin protein ligase activity"/>
    <property type="evidence" value="ECO:0007669"/>
    <property type="project" value="UniProtKB-EC"/>
</dbReference>
<evidence type="ECO:0000259" key="16">
    <source>
        <dbReference type="PROSITE" id="PS50089"/>
    </source>
</evidence>
<evidence type="ECO:0000256" key="8">
    <source>
        <dbReference type="ARBA" id="ARBA00022679"/>
    </source>
</evidence>
<evidence type="ECO:0000256" key="15">
    <source>
        <dbReference type="SAM" id="MobiDB-lite"/>
    </source>
</evidence>
<dbReference type="EMBL" id="OVEO01000014">
    <property type="protein sequence ID" value="SPR00335.1"/>
    <property type="molecule type" value="Genomic_DNA"/>
</dbReference>
<dbReference type="EMBL" id="CDSF01000024">
    <property type="protein sequence ID" value="CEO95462.1"/>
    <property type="molecule type" value="Genomic_DNA"/>
</dbReference>
<evidence type="ECO:0000256" key="12">
    <source>
        <dbReference type="ARBA" id="ARBA00023204"/>
    </source>
</evidence>
<dbReference type="Gene3D" id="2.130.10.10">
    <property type="entry name" value="YVTN repeat-like/Quinoprotein amine dehydrogenase"/>
    <property type="match status" value="1"/>
</dbReference>